<dbReference type="RefSeq" id="WP_066128642.1">
    <property type="nucleotide sequence ID" value="NZ_KQ959856.1"/>
</dbReference>
<proteinExistence type="predicted"/>
<dbReference type="Proteomes" id="UP000070467">
    <property type="component" value="Unassembled WGS sequence"/>
</dbReference>
<name>A0ABR5TNF7_9BACL</name>
<dbReference type="SUPFAM" id="SSF53335">
    <property type="entry name" value="S-adenosyl-L-methionine-dependent methyltransferases"/>
    <property type="match status" value="1"/>
</dbReference>
<dbReference type="Gene3D" id="3.40.50.10420">
    <property type="entry name" value="NagB/RpiA/CoA transferase-like"/>
    <property type="match status" value="1"/>
</dbReference>
<dbReference type="EMBL" id="LSDB01000003">
    <property type="protein sequence ID" value="KXB58907.1"/>
    <property type="molecule type" value="Genomic_DNA"/>
</dbReference>
<protein>
    <submittedName>
        <fullName evidence="1">5-formyltetrahydrofolate cyclo-ligase</fullName>
    </submittedName>
</protein>
<evidence type="ECO:0000313" key="2">
    <source>
        <dbReference type="Proteomes" id="UP000070467"/>
    </source>
</evidence>
<keyword evidence="2" id="KW-1185">Reference proteome</keyword>
<dbReference type="InterPro" id="IPR037171">
    <property type="entry name" value="NagB/RpiA_transferase-like"/>
</dbReference>
<organism evidence="1 2">
    <name type="scientific">Gemelliphila asaccharolytica</name>
    <dbReference type="NCBI Taxonomy" id="502393"/>
    <lineage>
        <taxon>Bacteria</taxon>
        <taxon>Bacillati</taxon>
        <taxon>Bacillota</taxon>
        <taxon>Bacilli</taxon>
        <taxon>Bacillales</taxon>
        <taxon>Gemellaceae</taxon>
        <taxon>Gemelliphila</taxon>
    </lineage>
</organism>
<evidence type="ECO:0000313" key="1">
    <source>
        <dbReference type="EMBL" id="KXB58907.1"/>
    </source>
</evidence>
<dbReference type="InterPro" id="IPR024185">
    <property type="entry name" value="FTHF_cligase-like_sf"/>
</dbReference>
<dbReference type="PANTHER" id="PTHR36112:SF1">
    <property type="entry name" value="RIBOSOMAL RNA SMALL SUBUNIT METHYLTRANSFERASE J"/>
    <property type="match status" value="1"/>
</dbReference>
<dbReference type="SUPFAM" id="SSF100950">
    <property type="entry name" value="NagB/RpiA/CoA transferase-like"/>
    <property type="match status" value="1"/>
</dbReference>
<dbReference type="Gene3D" id="3.40.50.150">
    <property type="entry name" value="Vaccinia Virus protein VP39"/>
    <property type="match status" value="1"/>
</dbReference>
<dbReference type="InterPro" id="IPR029063">
    <property type="entry name" value="SAM-dependent_MTases_sf"/>
</dbReference>
<dbReference type="NCBIfam" id="TIGR02727">
    <property type="entry name" value="MTHFS_bact"/>
    <property type="match status" value="1"/>
</dbReference>
<dbReference type="Pfam" id="PF01812">
    <property type="entry name" value="5-FTHF_cyc-lig"/>
    <property type="match status" value="1"/>
</dbReference>
<gene>
    <name evidence="1" type="ORF">HMPREF1871_00150</name>
</gene>
<sequence length="442" mass="52006">MKKEIREKLIKKRDNILVGKRKLSDEKLIKNLEKLDIFNEAKKVFIYVNFKSEVNTKILIKKYLFNKRIFVPKIVNDKMKLIEIFSLDELEKGNFSLLEPKGNNYYCGSVDVVIVPGLSYDLKGYRIGYGKGYYDKYLTKGEYKNSIGLCYEEMLSEDLYSTLNDRNVDFIVTDNRIIKSKKDNFIITTSVKKDKELENKAKNFAKKFGVKYIVREKNTISRFLKFYKNLFLVYKNKLIFLSENNKFFFHLDTAMLRIKNKKEPILDIIGEKKQSILDATMGLCRDSIVLSYFGHELTALEKNKIVFEIVKDGMKNLEIEDEKIINAIKKIKLINIDNLEYLRQSPDNEYDIIYADFMFCKKIKNSDNLNSLEKIVKKSGMTEEFLTEAKRVARKKIIIKAHILDNIFQKFNFKRIRKSGAEFNYGVVELKKDKNEDNIKNI</sequence>
<dbReference type="PANTHER" id="PTHR36112">
    <property type="entry name" value="RIBOSOMAL RNA SMALL SUBUNIT METHYLTRANSFERASE J"/>
    <property type="match status" value="1"/>
</dbReference>
<comment type="caution">
    <text evidence="1">The sequence shown here is derived from an EMBL/GenBank/DDBJ whole genome shotgun (WGS) entry which is preliminary data.</text>
</comment>
<accession>A0ABR5TNF7</accession>
<reference evidence="1 2" key="1">
    <citation type="submission" date="2016-01" db="EMBL/GenBank/DDBJ databases">
        <authorList>
            <person name="Mitreva M."/>
            <person name="Pepin K.H."/>
            <person name="Mihindukulasuriya K.A."/>
            <person name="Fulton R."/>
            <person name="Fronick C."/>
            <person name="O'Laughlin M."/>
            <person name="Miner T."/>
            <person name="Herter B."/>
            <person name="Rosa B.A."/>
            <person name="Cordes M."/>
            <person name="Tomlinson C."/>
            <person name="Wollam A."/>
            <person name="Palsikar V.B."/>
            <person name="Mardis E.R."/>
            <person name="Wilson R.K."/>
        </authorList>
    </citation>
    <scope>NUCLEOTIDE SEQUENCE [LARGE SCALE GENOMIC DNA]</scope>
    <source>
        <strain evidence="1 2">KA00071</strain>
    </source>
</reference>
<dbReference type="Pfam" id="PF04445">
    <property type="entry name" value="SAM_MT"/>
    <property type="match status" value="1"/>
</dbReference>
<dbReference type="InterPro" id="IPR007536">
    <property type="entry name" value="16SrRNA_methylTrfase_J"/>
</dbReference>
<dbReference type="InterPro" id="IPR002698">
    <property type="entry name" value="FTHF_cligase"/>
</dbReference>